<dbReference type="Proteomes" id="UP000703295">
    <property type="component" value="Unassembled WGS sequence"/>
</dbReference>
<protein>
    <submittedName>
        <fullName evidence="7">Sigma-70 family RNA polymerase sigma factor</fullName>
    </submittedName>
</protein>
<dbReference type="Gene3D" id="1.10.1740.10">
    <property type="match status" value="1"/>
</dbReference>
<evidence type="ECO:0000256" key="4">
    <source>
        <dbReference type="ARBA" id="ARBA00023163"/>
    </source>
</evidence>
<dbReference type="InterPro" id="IPR036388">
    <property type="entry name" value="WH-like_DNA-bd_sf"/>
</dbReference>
<keyword evidence="4" id="KW-0804">Transcription</keyword>
<reference evidence="7 8" key="1">
    <citation type="journal article" date="2021" name="Sci. Rep.">
        <title>The distribution of antibiotic resistance genes in chicken gut microbiota commensals.</title>
        <authorList>
            <person name="Juricova H."/>
            <person name="Matiasovicova J."/>
            <person name="Kubasova T."/>
            <person name="Cejkova D."/>
            <person name="Rychlik I."/>
        </authorList>
    </citation>
    <scope>NUCLEOTIDE SEQUENCE [LARGE SCALE GENOMIC DNA]</scope>
    <source>
        <strain evidence="7 8">An801</strain>
    </source>
</reference>
<organism evidence="7 8">
    <name type="scientific">Bacteroides mediterraneensis</name>
    <dbReference type="NCBI Taxonomy" id="1841856"/>
    <lineage>
        <taxon>Bacteria</taxon>
        <taxon>Pseudomonadati</taxon>
        <taxon>Bacteroidota</taxon>
        <taxon>Bacteroidia</taxon>
        <taxon>Bacteroidales</taxon>
        <taxon>Bacteroidaceae</taxon>
        <taxon>Bacteroides</taxon>
    </lineage>
</organism>
<evidence type="ECO:0000259" key="5">
    <source>
        <dbReference type="Pfam" id="PF04542"/>
    </source>
</evidence>
<dbReference type="InterPro" id="IPR013325">
    <property type="entry name" value="RNA_pol_sigma_r2"/>
</dbReference>
<dbReference type="Gene3D" id="1.10.10.10">
    <property type="entry name" value="Winged helix-like DNA-binding domain superfamily/Winged helix DNA-binding domain"/>
    <property type="match status" value="1"/>
</dbReference>
<gene>
    <name evidence="7" type="ORF">H6A31_00265</name>
</gene>
<dbReference type="PANTHER" id="PTHR43133:SF46">
    <property type="entry name" value="RNA POLYMERASE SIGMA-70 FACTOR ECF SUBFAMILY"/>
    <property type="match status" value="1"/>
</dbReference>
<feature type="domain" description="RNA polymerase sigma-70 region 2" evidence="5">
    <location>
        <begin position="28"/>
        <end position="88"/>
    </location>
</feature>
<sequence length="205" mass="23828">MKNHYFQLDDKVLWSELRSGSLIALEVIYRRYYSLLLNYGMKCTADNDMVRDCIQELFVKLARSSNLSDTESPRSYLLKSLRNMINDKSTSASSKVECFSFNDEIFSDIMDDDSFEKFFGNSDEDLRKRKVLVQALSQLTPQQKHILYLRYIKGLSHKEVAEAMDMNVQSSMNLLSRSVSKLREILAANSIMCIAFLQWMQLILK</sequence>
<dbReference type="NCBIfam" id="TIGR02937">
    <property type="entry name" value="sigma70-ECF"/>
    <property type="match status" value="1"/>
</dbReference>
<dbReference type="InterPro" id="IPR013324">
    <property type="entry name" value="RNA_pol_sigma_r3/r4-like"/>
</dbReference>
<proteinExistence type="inferred from homology"/>
<keyword evidence="3" id="KW-0731">Sigma factor</keyword>
<dbReference type="InterPro" id="IPR039425">
    <property type="entry name" value="RNA_pol_sigma-70-like"/>
</dbReference>
<dbReference type="SUPFAM" id="SSF88946">
    <property type="entry name" value="Sigma2 domain of RNA polymerase sigma factors"/>
    <property type="match status" value="1"/>
</dbReference>
<dbReference type="CDD" id="cd06171">
    <property type="entry name" value="Sigma70_r4"/>
    <property type="match status" value="1"/>
</dbReference>
<dbReference type="InterPro" id="IPR014284">
    <property type="entry name" value="RNA_pol_sigma-70_dom"/>
</dbReference>
<evidence type="ECO:0000256" key="1">
    <source>
        <dbReference type="ARBA" id="ARBA00010641"/>
    </source>
</evidence>
<comment type="similarity">
    <text evidence="1">Belongs to the sigma-70 factor family. ECF subfamily.</text>
</comment>
<evidence type="ECO:0000256" key="3">
    <source>
        <dbReference type="ARBA" id="ARBA00023082"/>
    </source>
</evidence>
<evidence type="ECO:0000256" key="2">
    <source>
        <dbReference type="ARBA" id="ARBA00023015"/>
    </source>
</evidence>
<dbReference type="PANTHER" id="PTHR43133">
    <property type="entry name" value="RNA POLYMERASE ECF-TYPE SIGMA FACTO"/>
    <property type="match status" value="1"/>
</dbReference>
<evidence type="ECO:0000259" key="6">
    <source>
        <dbReference type="Pfam" id="PF08281"/>
    </source>
</evidence>
<feature type="domain" description="RNA polymerase sigma factor 70 region 4 type 2" evidence="6">
    <location>
        <begin position="131"/>
        <end position="182"/>
    </location>
</feature>
<evidence type="ECO:0000313" key="8">
    <source>
        <dbReference type="Proteomes" id="UP000703295"/>
    </source>
</evidence>
<dbReference type="RefSeq" id="WP_204473609.1">
    <property type="nucleotide sequence ID" value="NZ_JACJJW010000001.1"/>
</dbReference>
<dbReference type="InterPro" id="IPR007627">
    <property type="entry name" value="RNA_pol_sigma70_r2"/>
</dbReference>
<comment type="caution">
    <text evidence="7">The sequence shown here is derived from an EMBL/GenBank/DDBJ whole genome shotgun (WGS) entry which is preliminary data.</text>
</comment>
<dbReference type="SUPFAM" id="SSF88659">
    <property type="entry name" value="Sigma3 and sigma4 domains of RNA polymerase sigma factors"/>
    <property type="match status" value="1"/>
</dbReference>
<keyword evidence="8" id="KW-1185">Reference proteome</keyword>
<evidence type="ECO:0000313" key="7">
    <source>
        <dbReference type="EMBL" id="MBM6757143.1"/>
    </source>
</evidence>
<dbReference type="Pfam" id="PF04542">
    <property type="entry name" value="Sigma70_r2"/>
    <property type="match status" value="1"/>
</dbReference>
<dbReference type="EMBL" id="JACJJW010000001">
    <property type="protein sequence ID" value="MBM6757143.1"/>
    <property type="molecule type" value="Genomic_DNA"/>
</dbReference>
<name>A0ABS2ERE7_9BACE</name>
<dbReference type="InterPro" id="IPR013249">
    <property type="entry name" value="RNA_pol_sigma70_r4_t2"/>
</dbReference>
<accession>A0ABS2ERE7</accession>
<keyword evidence="2" id="KW-0805">Transcription regulation</keyword>
<dbReference type="Pfam" id="PF08281">
    <property type="entry name" value="Sigma70_r4_2"/>
    <property type="match status" value="1"/>
</dbReference>